<dbReference type="GO" id="GO:0043025">
    <property type="term" value="C:neuronal cell body"/>
    <property type="evidence" value="ECO:0007669"/>
    <property type="project" value="TreeGrafter"/>
</dbReference>
<name>A0AAW0WAD1_CHEQU</name>
<feature type="region of interest" description="Disordered" evidence="7">
    <location>
        <begin position="713"/>
        <end position="819"/>
    </location>
</feature>
<keyword evidence="6 8" id="KW-0472">Membrane</keyword>
<feature type="compositionally biased region" description="Pro residues" evidence="7">
    <location>
        <begin position="1217"/>
        <end position="1227"/>
    </location>
</feature>
<feature type="compositionally biased region" description="Polar residues" evidence="7">
    <location>
        <begin position="797"/>
        <end position="813"/>
    </location>
</feature>
<organism evidence="10 11">
    <name type="scientific">Cherax quadricarinatus</name>
    <name type="common">Australian red claw crayfish</name>
    <dbReference type="NCBI Taxonomy" id="27406"/>
    <lineage>
        <taxon>Eukaryota</taxon>
        <taxon>Metazoa</taxon>
        <taxon>Ecdysozoa</taxon>
        <taxon>Arthropoda</taxon>
        <taxon>Crustacea</taxon>
        <taxon>Multicrustacea</taxon>
        <taxon>Malacostraca</taxon>
        <taxon>Eumalacostraca</taxon>
        <taxon>Eucarida</taxon>
        <taxon>Decapoda</taxon>
        <taxon>Pleocyemata</taxon>
        <taxon>Astacidea</taxon>
        <taxon>Parastacoidea</taxon>
        <taxon>Parastacidae</taxon>
        <taxon>Cherax</taxon>
    </lineage>
</organism>
<keyword evidence="4" id="KW-0256">Endoplasmic reticulum</keyword>
<comment type="caution">
    <text evidence="10">The sequence shown here is derived from an EMBL/GenBank/DDBJ whole genome shotgun (WGS) entry which is preliminary data.</text>
</comment>
<keyword evidence="11" id="KW-1185">Reference proteome</keyword>
<keyword evidence="5 8" id="KW-1133">Transmembrane helix</keyword>
<evidence type="ECO:0000256" key="4">
    <source>
        <dbReference type="ARBA" id="ARBA00022824"/>
    </source>
</evidence>
<feature type="compositionally biased region" description="Polar residues" evidence="7">
    <location>
        <begin position="1402"/>
        <end position="1430"/>
    </location>
</feature>
<feature type="region of interest" description="Disordered" evidence="7">
    <location>
        <begin position="1207"/>
        <end position="1234"/>
    </location>
</feature>
<protein>
    <recommendedName>
        <fullName evidence="9">Resistance to inhibitors of cholinesterase protein 3 N-terminal domain-containing protein</fullName>
    </recommendedName>
</protein>
<dbReference type="InterPro" id="IPR026160">
    <property type="entry name" value="Ric3"/>
</dbReference>
<proteinExistence type="inferred from homology"/>
<evidence type="ECO:0000256" key="8">
    <source>
        <dbReference type="SAM" id="Phobius"/>
    </source>
</evidence>
<evidence type="ECO:0000256" key="5">
    <source>
        <dbReference type="ARBA" id="ARBA00022989"/>
    </source>
</evidence>
<dbReference type="GO" id="GO:0007271">
    <property type="term" value="P:synaptic transmission, cholinergic"/>
    <property type="evidence" value="ECO:0007669"/>
    <property type="project" value="TreeGrafter"/>
</dbReference>
<dbReference type="InterPro" id="IPR032763">
    <property type="entry name" value="RIC3_N"/>
</dbReference>
<evidence type="ECO:0000256" key="3">
    <source>
        <dbReference type="ARBA" id="ARBA00022692"/>
    </source>
</evidence>
<gene>
    <name evidence="10" type="ORF">OTU49_009881</name>
</gene>
<feature type="region of interest" description="Disordered" evidence="7">
    <location>
        <begin position="956"/>
        <end position="982"/>
    </location>
</feature>
<evidence type="ECO:0000313" key="10">
    <source>
        <dbReference type="EMBL" id="KAK8727010.1"/>
    </source>
</evidence>
<feature type="transmembrane region" description="Helical" evidence="8">
    <location>
        <begin position="225"/>
        <end position="247"/>
    </location>
</feature>
<dbReference type="GO" id="GO:0043005">
    <property type="term" value="C:neuron projection"/>
    <property type="evidence" value="ECO:0007669"/>
    <property type="project" value="TreeGrafter"/>
</dbReference>
<dbReference type="PANTHER" id="PTHR21723">
    <property type="entry name" value="RESISTANCE TO INHIBITORS OF CHOLINESTERASE PROTEIN 3 RIC3"/>
    <property type="match status" value="1"/>
</dbReference>
<feature type="domain" description="Resistance to inhibitors of cholinesterase protein 3 N-terminal" evidence="9">
    <location>
        <begin position="148"/>
        <end position="336"/>
    </location>
</feature>
<dbReference type="EMBL" id="JARKIK010000077">
    <property type="protein sequence ID" value="KAK8727010.1"/>
    <property type="molecule type" value="Genomic_DNA"/>
</dbReference>
<feature type="region of interest" description="Disordered" evidence="7">
    <location>
        <begin position="380"/>
        <end position="413"/>
    </location>
</feature>
<dbReference type="GO" id="GO:0005789">
    <property type="term" value="C:endoplasmic reticulum membrane"/>
    <property type="evidence" value="ECO:0007669"/>
    <property type="project" value="UniProtKB-SubCell"/>
</dbReference>
<feature type="compositionally biased region" description="Low complexity" evidence="7">
    <location>
        <begin position="401"/>
        <end position="413"/>
    </location>
</feature>
<keyword evidence="3 8" id="KW-0812">Transmembrane</keyword>
<evidence type="ECO:0000256" key="1">
    <source>
        <dbReference type="ARBA" id="ARBA00004586"/>
    </source>
</evidence>
<accession>A0AAW0WAD1</accession>
<feature type="region of interest" description="Disordered" evidence="7">
    <location>
        <begin position="1096"/>
        <end position="1135"/>
    </location>
</feature>
<evidence type="ECO:0000256" key="7">
    <source>
        <dbReference type="SAM" id="MobiDB-lite"/>
    </source>
</evidence>
<feature type="region of interest" description="Disordered" evidence="7">
    <location>
        <begin position="839"/>
        <end position="881"/>
    </location>
</feature>
<dbReference type="GO" id="GO:0045202">
    <property type="term" value="C:synapse"/>
    <property type="evidence" value="ECO:0007669"/>
    <property type="project" value="GOC"/>
</dbReference>
<feature type="region of interest" description="Disordered" evidence="7">
    <location>
        <begin position="562"/>
        <end position="677"/>
    </location>
</feature>
<feature type="region of interest" description="Disordered" evidence="7">
    <location>
        <begin position="284"/>
        <end position="315"/>
    </location>
</feature>
<sequence length="1501" mass="162554">MSGEFGTGKTILVLAIVVGCFAVLWPKIFYPMLTASVKHPPPPAQETLWKESANVHFVRQLCYLLEEHQAGVSPPSPPAGGQQVSTSRWTSEQCWAQIRHTCGLELTEVMLEGVRLGLDKSNLTECLVNSYSLTPALIAAAAPPRIKPRPYLPQGVSTHARPERPAHLYPEMIHPALREKGRALPQRTIDKQARPGPMPGVRPPMGGAGGIIPPPQGKGSGAMGIIMPLYTVGIVVFFVYTIMKVLFKKGQDDDRTPKLKDFGLDPEYRKYVFAEEYLDNADVSSKDQFRHQQRDESRSRRKYQHDQQAEAKIEDEQLDHLRRRLEETEKAMERLMCQMGSVTDKLTAAKITEVLSQAQAQAKILKIGLDSVMESAAAAAATTSKPKEEVGDVTSEEDYSSEALTTTLSDDTSLPTSLQRHLQELQVDQMSSFSEVLVDGAPLLEAGRVQEPHLKAHVDDNSTSEEEVLEDEEVVPREVKVDVPQPPTTAVDVVLPSENVEIDITPLKAAVDNIKSQIPVVEAVVDVEDGTSDQETKLHDQPQIKVLSQENQALFSPAHKELPVEAGETQEEVAEESTEEHPTPEEEEKIKGLPQGETKGGVSPSEEAKMTTDAELASGSLDISVPHNVQAKDAQPLEVQTTVQHQLSLDSTRKENEAVPIDSASPEVAQPVQPEQKIEREEVIQAPQAVDQKEEVIQPSQVADQKEEIQLSKVADQKEEIQPSQVTDQKEEIQPSQVAEQKEEIQPSQVADQKEEIQPSQVAEQKEEIQPSQVADQKEEVIQSPQAVEKEKGTKAIASTQPEQVSESQQGSDVAQPVQPLQVAKPEPIHIIQPTELVTAVPQESTTPTAAATPDSTSSPKAAVDQETGTPHVSALKEEGLSKKPVGTVVKEVTFKLPSESPPSSETGAEEVSSETTETGADISDFVSFAEENQPLLEVNSKELSQEVAVDTQAPVECQPSGDVDEASEAEVRGQGTQTSFALPLPTPVAESKEHSTQTDVEQGITVVGLNTSFRHDKDGVETRAGSYGPVQSQKVTEIYLDALLPSETQLLVKDTKVVDSTPMQNVEIEASEAGAVPCIVTSHVSLAFLGLEHRDEAGTSSSSTITSAKEKQSTDKPKDTPEQVDKCDDSVKHKDLDMKASKESKIETFTAPLSSPLPPSISTLTSDQIISYEVHHTHDEANIEKGIRCTTKDITEAVPEASIHHTVTDPDQQTMPPRPHSPVPPRLPEEDRDSNIKSFTQTLLSRELMEAASEGTPHPISPSLEAIAEAVAASTTRAALELLAAATTDTSEPHHESKIATSRPPVQIEEVRSEQSPVSTDESSTATTVVAISDVEDLVTSDPHTQSATETILPDSSLKSSTVPVQTLTCTPSDSPVSTPTDQIVQESVEAALAEAVQEDVASTTEKPAVQQEATSHKSAGATTVSPNVVVSDILKREKQLTSIEKNHTPAGAAKNEDSPTSSKGSSPDMDEYEVIVKDEDPARTITEEKVTVKVPSTAK</sequence>
<evidence type="ECO:0000313" key="11">
    <source>
        <dbReference type="Proteomes" id="UP001445076"/>
    </source>
</evidence>
<dbReference type="PANTHER" id="PTHR21723:SF3">
    <property type="entry name" value="PROTEIN RIC-3"/>
    <property type="match status" value="1"/>
</dbReference>
<comment type="similarity">
    <text evidence="2">Belongs to the ric-3 family.</text>
</comment>
<dbReference type="Proteomes" id="UP001445076">
    <property type="component" value="Unassembled WGS sequence"/>
</dbReference>
<evidence type="ECO:0000256" key="2">
    <source>
        <dbReference type="ARBA" id="ARBA00008538"/>
    </source>
</evidence>
<reference evidence="10 11" key="1">
    <citation type="journal article" date="2024" name="BMC Genomics">
        <title>Genome assembly of redclaw crayfish (Cherax quadricarinatus) provides insights into its immune adaptation and hypoxia tolerance.</title>
        <authorList>
            <person name="Liu Z."/>
            <person name="Zheng J."/>
            <person name="Li H."/>
            <person name="Fang K."/>
            <person name="Wang S."/>
            <person name="He J."/>
            <person name="Zhou D."/>
            <person name="Weng S."/>
            <person name="Chi M."/>
            <person name="Gu Z."/>
            <person name="He J."/>
            <person name="Li F."/>
            <person name="Wang M."/>
        </authorList>
    </citation>
    <scope>NUCLEOTIDE SEQUENCE [LARGE SCALE GENOMIC DNA]</scope>
    <source>
        <strain evidence="10">ZL_2023a</strain>
    </source>
</reference>
<feature type="non-terminal residue" evidence="10">
    <location>
        <position position="1501"/>
    </location>
</feature>
<feature type="compositionally biased region" description="Acidic residues" evidence="7">
    <location>
        <begin position="568"/>
        <end position="578"/>
    </location>
</feature>
<feature type="compositionally biased region" description="Basic and acidic residues" evidence="7">
    <location>
        <begin position="1109"/>
        <end position="1135"/>
    </location>
</feature>
<feature type="compositionally biased region" description="Polar residues" evidence="7">
    <location>
        <begin position="1358"/>
        <end position="1387"/>
    </location>
</feature>
<feature type="compositionally biased region" description="Low complexity" evidence="7">
    <location>
        <begin position="845"/>
        <end position="863"/>
    </location>
</feature>
<feature type="transmembrane region" description="Helical" evidence="8">
    <location>
        <begin position="12"/>
        <end position="30"/>
    </location>
</feature>
<feature type="region of interest" description="Disordered" evidence="7">
    <location>
        <begin position="1442"/>
        <end position="1483"/>
    </location>
</feature>
<feature type="region of interest" description="Disordered" evidence="7">
    <location>
        <begin position="893"/>
        <end position="923"/>
    </location>
</feature>
<feature type="region of interest" description="Disordered" evidence="7">
    <location>
        <begin position="1342"/>
        <end position="1430"/>
    </location>
</feature>
<feature type="compositionally biased region" description="Basic and acidic residues" evidence="7">
    <location>
        <begin position="579"/>
        <end position="591"/>
    </location>
</feature>
<dbReference type="Pfam" id="PF15361">
    <property type="entry name" value="RIC3"/>
    <property type="match status" value="1"/>
</dbReference>
<comment type="subcellular location">
    <subcellularLocation>
        <location evidence="1">Endoplasmic reticulum membrane</location>
    </subcellularLocation>
</comment>
<evidence type="ECO:0000259" key="9">
    <source>
        <dbReference type="Pfam" id="PF15361"/>
    </source>
</evidence>
<feature type="compositionally biased region" description="Polar residues" evidence="7">
    <location>
        <begin position="638"/>
        <end position="650"/>
    </location>
</feature>
<evidence type="ECO:0000256" key="6">
    <source>
        <dbReference type="ARBA" id="ARBA00023136"/>
    </source>
</evidence>
<dbReference type="GO" id="GO:0034394">
    <property type="term" value="P:protein localization to cell surface"/>
    <property type="evidence" value="ECO:0007669"/>
    <property type="project" value="TreeGrafter"/>
</dbReference>